<dbReference type="EMBL" id="UINC01076262">
    <property type="protein sequence ID" value="SVC15265.1"/>
    <property type="molecule type" value="Genomic_DNA"/>
</dbReference>
<proteinExistence type="predicted"/>
<evidence type="ECO:0000313" key="1">
    <source>
        <dbReference type="EMBL" id="SVC15265.1"/>
    </source>
</evidence>
<reference evidence="1" key="1">
    <citation type="submission" date="2018-05" db="EMBL/GenBank/DDBJ databases">
        <authorList>
            <person name="Lanie J.A."/>
            <person name="Ng W.-L."/>
            <person name="Kazmierczak K.M."/>
            <person name="Andrzejewski T.M."/>
            <person name="Davidsen T.M."/>
            <person name="Wayne K.J."/>
            <person name="Tettelin H."/>
            <person name="Glass J.I."/>
            <person name="Rusch D."/>
            <person name="Podicherti R."/>
            <person name="Tsui H.-C.T."/>
            <person name="Winkler M.E."/>
        </authorList>
    </citation>
    <scope>NUCLEOTIDE SEQUENCE</scope>
</reference>
<gene>
    <name evidence="1" type="ORF">METZ01_LOCUS268119</name>
</gene>
<name>A0A382JUD1_9ZZZZ</name>
<accession>A0A382JUD1</accession>
<organism evidence="1">
    <name type="scientific">marine metagenome</name>
    <dbReference type="NCBI Taxonomy" id="408172"/>
    <lineage>
        <taxon>unclassified sequences</taxon>
        <taxon>metagenomes</taxon>
        <taxon>ecological metagenomes</taxon>
    </lineage>
</organism>
<protein>
    <submittedName>
        <fullName evidence="1">Uncharacterized protein</fullName>
    </submittedName>
</protein>
<sequence length="74" mass="7853">MTLSGKLVQVARPTQENSLAEGMVGTAWSALDMDDDPTSAGSAPDMYILEAEGLEDQEKIAGLLFSEAELEPLP</sequence>
<dbReference type="AlphaFoldDB" id="A0A382JUD1"/>